<dbReference type="CDD" id="cd02224">
    <property type="entry name" value="cupin_SPO2919-like"/>
    <property type="match status" value="1"/>
</dbReference>
<dbReference type="InterPro" id="IPR051610">
    <property type="entry name" value="GPI/OXD"/>
</dbReference>
<dbReference type="KEGG" id="geh:HYN69_15770"/>
<accession>A0A2S0URK7</accession>
<sequence length="150" mass="16709">MRSAWQDEPDPVHPVLGGGCGPYRYQLLSDPGGLTQFGAFIEELPPGSRSGHRHWHEDEDEFIYMIDGHVVLVEDGETPLGPGDAAAWPAGLAVGHRLDNRSDRPARYLVIGTRAATDRIHYSDHDLITEKSGTARRYLRRDGRLIKETP</sequence>
<dbReference type="InterPro" id="IPR014710">
    <property type="entry name" value="RmlC-like_jellyroll"/>
</dbReference>
<dbReference type="PANTHER" id="PTHR35848:SF9">
    <property type="entry name" value="SLL1358 PROTEIN"/>
    <property type="match status" value="1"/>
</dbReference>
<dbReference type="GO" id="GO:0046872">
    <property type="term" value="F:metal ion binding"/>
    <property type="evidence" value="ECO:0007669"/>
    <property type="project" value="UniProtKB-KW"/>
</dbReference>
<evidence type="ECO:0000256" key="1">
    <source>
        <dbReference type="ARBA" id="ARBA00022723"/>
    </source>
</evidence>
<evidence type="ECO:0000313" key="3">
    <source>
        <dbReference type="EMBL" id="AWB50448.1"/>
    </source>
</evidence>
<evidence type="ECO:0000313" key="4">
    <source>
        <dbReference type="Proteomes" id="UP000244496"/>
    </source>
</evidence>
<dbReference type="Gene3D" id="2.60.120.10">
    <property type="entry name" value="Jelly Rolls"/>
    <property type="match status" value="1"/>
</dbReference>
<proteinExistence type="predicted"/>
<name>A0A2S0URK7_9RHOB</name>
<dbReference type="SUPFAM" id="SSF51182">
    <property type="entry name" value="RmlC-like cupins"/>
    <property type="match status" value="1"/>
</dbReference>
<dbReference type="OrthoDB" id="5290459at2"/>
<reference evidence="3 4" key="1">
    <citation type="submission" date="2018-04" db="EMBL/GenBank/DDBJ databases">
        <title>Genome sequencing of Gemmobacter.</title>
        <authorList>
            <person name="Yi H."/>
            <person name="Baek M.-G."/>
        </authorList>
    </citation>
    <scope>NUCLEOTIDE SEQUENCE [LARGE SCALE GENOMIC DNA]</scope>
    <source>
        <strain evidence="3 4">HYN0069</strain>
    </source>
</reference>
<evidence type="ECO:0000259" key="2">
    <source>
        <dbReference type="Pfam" id="PF07883"/>
    </source>
</evidence>
<protein>
    <recommendedName>
        <fullName evidence="2">Cupin type-2 domain-containing protein</fullName>
    </recommendedName>
</protein>
<dbReference type="EMBL" id="CP028918">
    <property type="protein sequence ID" value="AWB50448.1"/>
    <property type="molecule type" value="Genomic_DNA"/>
</dbReference>
<dbReference type="InterPro" id="IPR011051">
    <property type="entry name" value="RmlC_Cupin_sf"/>
</dbReference>
<keyword evidence="1" id="KW-0479">Metal-binding</keyword>
<dbReference type="AlphaFoldDB" id="A0A2S0URK7"/>
<organism evidence="3 4">
    <name type="scientific">Paragemmobacter aquarius</name>
    <dbReference type="NCBI Taxonomy" id="2169400"/>
    <lineage>
        <taxon>Bacteria</taxon>
        <taxon>Pseudomonadati</taxon>
        <taxon>Pseudomonadota</taxon>
        <taxon>Alphaproteobacteria</taxon>
        <taxon>Rhodobacterales</taxon>
        <taxon>Paracoccaceae</taxon>
        <taxon>Paragemmobacter</taxon>
    </lineage>
</organism>
<dbReference type="Pfam" id="PF07883">
    <property type="entry name" value="Cupin_2"/>
    <property type="match status" value="1"/>
</dbReference>
<keyword evidence="4" id="KW-1185">Reference proteome</keyword>
<dbReference type="Proteomes" id="UP000244496">
    <property type="component" value="Chromosome"/>
</dbReference>
<feature type="domain" description="Cupin type-2" evidence="2">
    <location>
        <begin position="41"/>
        <end position="111"/>
    </location>
</feature>
<gene>
    <name evidence="3" type="ORF">HYN69_15770</name>
</gene>
<dbReference type="PANTHER" id="PTHR35848">
    <property type="entry name" value="OXALATE-BINDING PROTEIN"/>
    <property type="match status" value="1"/>
</dbReference>
<dbReference type="InterPro" id="IPR013096">
    <property type="entry name" value="Cupin_2"/>
</dbReference>